<evidence type="ECO:0000313" key="2">
    <source>
        <dbReference type="EMBL" id="KAF9477568.1"/>
    </source>
</evidence>
<gene>
    <name evidence="2" type="ORF">BDN70DRAFT_101295</name>
</gene>
<dbReference type="OrthoDB" id="3235325at2759"/>
<accession>A0A9P5YYS9</accession>
<dbReference type="EMBL" id="MU155257">
    <property type="protein sequence ID" value="KAF9477568.1"/>
    <property type="molecule type" value="Genomic_DNA"/>
</dbReference>
<protein>
    <submittedName>
        <fullName evidence="2">Uncharacterized protein</fullName>
    </submittedName>
</protein>
<comment type="caution">
    <text evidence="2">The sequence shown here is derived from an EMBL/GenBank/DDBJ whole genome shotgun (WGS) entry which is preliminary data.</text>
</comment>
<sequence>MVYLPLNFHCHQVSKPPKALSFPDTPLTVLDCKLVGLQVNWTGLGEVEGLKKYIVPSNGKIQNSQNSWLYAYNLLLGRAIDYWYKHQWISSSSERITEISGRAGNENDDDDLEVDATEGPGINVSMRYIQDKNGQVIDGHRAREIRIHARAVFVGFAMQGKLFASWGDADALSRRTFYNEMANRFDELQYCDLDWKAEQIATDTFPGWKFTWLKKKKKEDDQKNGLKRAHQGPIVEESEAKRSKAMEGMAISLVPPKDVSMSSQQPTPTINIIPNTPARPIPAAQGPENPYIHQRRLPKYDFPINNPLSSNNDTSAFPTPLTDKFLPVLTAIQPSSHQALEVNGMQPVMGNFAASHELSVPTKRSRMGITKMRPSKTSFTSRNLCALKWATLNPKGTTDEFSTYYDALSKDEKEKWGNYSVEAKKSGKTASEWVQELQL</sequence>
<feature type="region of interest" description="Disordered" evidence="1">
    <location>
        <begin position="219"/>
        <end position="241"/>
    </location>
</feature>
<dbReference type="AlphaFoldDB" id="A0A9P5YYS9"/>
<proteinExistence type="predicted"/>
<evidence type="ECO:0000256" key="1">
    <source>
        <dbReference type="SAM" id="MobiDB-lite"/>
    </source>
</evidence>
<evidence type="ECO:0000313" key="3">
    <source>
        <dbReference type="Proteomes" id="UP000807469"/>
    </source>
</evidence>
<organism evidence="2 3">
    <name type="scientific">Pholiota conissans</name>
    <dbReference type="NCBI Taxonomy" id="109636"/>
    <lineage>
        <taxon>Eukaryota</taxon>
        <taxon>Fungi</taxon>
        <taxon>Dikarya</taxon>
        <taxon>Basidiomycota</taxon>
        <taxon>Agaricomycotina</taxon>
        <taxon>Agaricomycetes</taxon>
        <taxon>Agaricomycetidae</taxon>
        <taxon>Agaricales</taxon>
        <taxon>Agaricineae</taxon>
        <taxon>Strophariaceae</taxon>
        <taxon>Pholiota</taxon>
    </lineage>
</organism>
<name>A0A9P5YYS9_9AGAR</name>
<dbReference type="Proteomes" id="UP000807469">
    <property type="component" value="Unassembled WGS sequence"/>
</dbReference>
<reference evidence="2" key="1">
    <citation type="submission" date="2020-11" db="EMBL/GenBank/DDBJ databases">
        <authorList>
            <consortium name="DOE Joint Genome Institute"/>
            <person name="Ahrendt S."/>
            <person name="Riley R."/>
            <person name="Andreopoulos W."/>
            <person name="Labutti K."/>
            <person name="Pangilinan J."/>
            <person name="Ruiz-Duenas F.J."/>
            <person name="Barrasa J.M."/>
            <person name="Sanchez-Garcia M."/>
            <person name="Camarero S."/>
            <person name="Miyauchi S."/>
            <person name="Serrano A."/>
            <person name="Linde D."/>
            <person name="Babiker R."/>
            <person name="Drula E."/>
            <person name="Ayuso-Fernandez I."/>
            <person name="Pacheco R."/>
            <person name="Padilla G."/>
            <person name="Ferreira P."/>
            <person name="Barriuso J."/>
            <person name="Kellner H."/>
            <person name="Castanera R."/>
            <person name="Alfaro M."/>
            <person name="Ramirez L."/>
            <person name="Pisabarro A.G."/>
            <person name="Kuo A."/>
            <person name="Tritt A."/>
            <person name="Lipzen A."/>
            <person name="He G."/>
            <person name="Yan M."/>
            <person name="Ng V."/>
            <person name="Cullen D."/>
            <person name="Martin F."/>
            <person name="Rosso M.-N."/>
            <person name="Henrissat B."/>
            <person name="Hibbett D."/>
            <person name="Martinez A.T."/>
            <person name="Grigoriev I.V."/>
        </authorList>
    </citation>
    <scope>NUCLEOTIDE SEQUENCE</scope>
    <source>
        <strain evidence="2">CIRM-BRFM 674</strain>
    </source>
</reference>
<keyword evidence="3" id="KW-1185">Reference proteome</keyword>